<evidence type="ECO:0000313" key="13">
    <source>
        <dbReference type="EMBL" id="MTW20752.1"/>
    </source>
</evidence>
<dbReference type="SUPFAM" id="SSF52374">
    <property type="entry name" value="Nucleotidylyl transferase"/>
    <property type="match status" value="1"/>
</dbReference>
<evidence type="ECO:0000256" key="3">
    <source>
        <dbReference type="ARBA" id="ARBA00009014"/>
    </source>
</evidence>
<feature type="domain" description="Cytidyltransferase-like" evidence="12">
    <location>
        <begin position="4"/>
        <end position="182"/>
    </location>
</feature>
<evidence type="ECO:0000256" key="8">
    <source>
        <dbReference type="ARBA" id="ARBA00022840"/>
    </source>
</evidence>
<gene>
    <name evidence="11 13" type="primary">nadD</name>
    <name evidence="13" type="ORF">GJ668_06530</name>
</gene>
<evidence type="ECO:0000256" key="11">
    <source>
        <dbReference type="HAMAP-Rule" id="MF_00244"/>
    </source>
</evidence>
<evidence type="ECO:0000256" key="10">
    <source>
        <dbReference type="ARBA" id="ARBA00048721"/>
    </source>
</evidence>
<evidence type="ECO:0000256" key="6">
    <source>
        <dbReference type="ARBA" id="ARBA00022695"/>
    </source>
</evidence>
<sequence length="224" mass="25271">MIGLLGGTFDPIHYGHLRAALDCLQALALDQVRFIPLRIAVHRPQPQASTEQRLAMLEAALADAPGFVLDRRELHRDGPSYTLDTLRSLRAEFGTERPLCLLVGADAYGGFLDWHRPLEILELAHLVVMRRPGHDPVASPALRQLYLERVCENARCLAERPGGRILFQTLTQLDISSTRLRELIALGRRPRYLLPDAVLDYIERERLYGHVDQTHAFQSHHPGA</sequence>
<dbReference type="InterPro" id="IPR004821">
    <property type="entry name" value="Cyt_trans-like"/>
</dbReference>
<reference evidence="13 14" key="1">
    <citation type="submission" date="2019-11" db="EMBL/GenBank/DDBJ databases">
        <title>Whole-genome sequence of the anaerobic purple sulfur bacterium Allochromatium palmeri DSM 15591.</title>
        <authorList>
            <person name="Kyndt J.A."/>
            <person name="Meyer T.E."/>
        </authorList>
    </citation>
    <scope>NUCLEOTIDE SEQUENCE [LARGE SCALE GENOMIC DNA]</scope>
    <source>
        <strain evidence="13 14">DSM 15591</strain>
    </source>
</reference>
<dbReference type="NCBIfam" id="NF000839">
    <property type="entry name" value="PRK00071.1-1"/>
    <property type="match status" value="1"/>
</dbReference>
<dbReference type="NCBIfam" id="TIGR00482">
    <property type="entry name" value="nicotinate (nicotinamide) nucleotide adenylyltransferase"/>
    <property type="match status" value="1"/>
</dbReference>
<comment type="catalytic activity">
    <reaction evidence="10 11">
        <text>nicotinate beta-D-ribonucleotide + ATP + H(+) = deamido-NAD(+) + diphosphate</text>
        <dbReference type="Rhea" id="RHEA:22860"/>
        <dbReference type="ChEBI" id="CHEBI:15378"/>
        <dbReference type="ChEBI" id="CHEBI:30616"/>
        <dbReference type="ChEBI" id="CHEBI:33019"/>
        <dbReference type="ChEBI" id="CHEBI:57502"/>
        <dbReference type="ChEBI" id="CHEBI:58437"/>
        <dbReference type="EC" id="2.7.7.18"/>
    </reaction>
</comment>
<dbReference type="Proteomes" id="UP000434044">
    <property type="component" value="Unassembled WGS sequence"/>
</dbReference>
<keyword evidence="14" id="KW-1185">Reference proteome</keyword>
<evidence type="ECO:0000256" key="5">
    <source>
        <dbReference type="ARBA" id="ARBA00022679"/>
    </source>
</evidence>
<keyword evidence="6 11" id="KW-0548">Nucleotidyltransferase</keyword>
<keyword evidence="7 11" id="KW-0547">Nucleotide-binding</keyword>
<evidence type="ECO:0000256" key="2">
    <source>
        <dbReference type="ARBA" id="ARBA00005019"/>
    </source>
</evidence>
<dbReference type="EC" id="2.7.7.18" evidence="11"/>
<dbReference type="RefSeq" id="WP_155449337.1">
    <property type="nucleotide sequence ID" value="NZ_WNKT01000009.1"/>
</dbReference>
<comment type="pathway">
    <text evidence="2 11">Cofactor biosynthesis; NAD(+) biosynthesis; deamido-NAD(+) from nicotinate D-ribonucleotide: step 1/1.</text>
</comment>
<keyword evidence="5 11" id="KW-0808">Transferase</keyword>
<evidence type="ECO:0000256" key="1">
    <source>
        <dbReference type="ARBA" id="ARBA00002324"/>
    </source>
</evidence>
<dbReference type="InterPro" id="IPR005248">
    <property type="entry name" value="NadD/NMNAT"/>
</dbReference>
<name>A0A6N8E912_9GAMM</name>
<proteinExistence type="inferred from homology"/>
<keyword evidence="4 11" id="KW-0662">Pyridine nucleotide biosynthesis</keyword>
<keyword evidence="9 11" id="KW-0520">NAD</keyword>
<dbReference type="InterPro" id="IPR014729">
    <property type="entry name" value="Rossmann-like_a/b/a_fold"/>
</dbReference>
<evidence type="ECO:0000256" key="7">
    <source>
        <dbReference type="ARBA" id="ARBA00022741"/>
    </source>
</evidence>
<dbReference type="GO" id="GO:0005524">
    <property type="term" value="F:ATP binding"/>
    <property type="evidence" value="ECO:0007669"/>
    <property type="project" value="UniProtKB-KW"/>
</dbReference>
<dbReference type="PANTHER" id="PTHR39321">
    <property type="entry name" value="NICOTINATE-NUCLEOTIDE ADENYLYLTRANSFERASE-RELATED"/>
    <property type="match status" value="1"/>
</dbReference>
<accession>A0A6N8E912</accession>
<dbReference type="UniPathway" id="UPA00253">
    <property type="reaction ID" value="UER00332"/>
</dbReference>
<comment type="caution">
    <text evidence="13">The sequence shown here is derived from an EMBL/GenBank/DDBJ whole genome shotgun (WGS) entry which is preliminary data.</text>
</comment>
<keyword evidence="8 11" id="KW-0067">ATP-binding</keyword>
<evidence type="ECO:0000256" key="9">
    <source>
        <dbReference type="ARBA" id="ARBA00023027"/>
    </source>
</evidence>
<dbReference type="NCBIfam" id="TIGR00125">
    <property type="entry name" value="cyt_tran_rel"/>
    <property type="match status" value="1"/>
</dbReference>
<dbReference type="AlphaFoldDB" id="A0A6N8E912"/>
<evidence type="ECO:0000313" key="14">
    <source>
        <dbReference type="Proteomes" id="UP000434044"/>
    </source>
</evidence>
<dbReference type="NCBIfam" id="NF000840">
    <property type="entry name" value="PRK00071.1-3"/>
    <property type="match status" value="1"/>
</dbReference>
<protein>
    <recommendedName>
        <fullName evidence="11">Probable nicotinate-nucleotide adenylyltransferase</fullName>
        <ecNumber evidence="11">2.7.7.18</ecNumber>
    </recommendedName>
    <alternativeName>
        <fullName evidence="11">Deamido-NAD(+) diphosphorylase</fullName>
    </alternativeName>
    <alternativeName>
        <fullName evidence="11">Deamido-NAD(+) pyrophosphorylase</fullName>
    </alternativeName>
    <alternativeName>
        <fullName evidence="11">Nicotinate mononucleotide adenylyltransferase</fullName>
        <shortName evidence="11">NaMN adenylyltransferase</shortName>
    </alternativeName>
</protein>
<dbReference type="Pfam" id="PF01467">
    <property type="entry name" value="CTP_transf_like"/>
    <property type="match status" value="1"/>
</dbReference>
<dbReference type="EMBL" id="WNKT01000009">
    <property type="protein sequence ID" value="MTW20752.1"/>
    <property type="molecule type" value="Genomic_DNA"/>
</dbReference>
<dbReference type="GO" id="GO:0004515">
    <property type="term" value="F:nicotinate-nucleotide adenylyltransferase activity"/>
    <property type="evidence" value="ECO:0007669"/>
    <property type="project" value="UniProtKB-UniRule"/>
</dbReference>
<dbReference type="HAMAP" id="MF_00244">
    <property type="entry name" value="NaMN_adenylyltr"/>
    <property type="match status" value="1"/>
</dbReference>
<dbReference type="GO" id="GO:0009435">
    <property type="term" value="P:NAD+ biosynthetic process"/>
    <property type="evidence" value="ECO:0007669"/>
    <property type="project" value="UniProtKB-UniRule"/>
</dbReference>
<comment type="function">
    <text evidence="1 11">Catalyzes the reversible adenylation of nicotinate mononucleotide (NaMN) to nicotinic acid adenine dinucleotide (NaAD).</text>
</comment>
<dbReference type="CDD" id="cd02165">
    <property type="entry name" value="NMNAT"/>
    <property type="match status" value="1"/>
</dbReference>
<organism evidence="13 14">
    <name type="scientific">Allochromatium palmeri</name>
    <dbReference type="NCBI Taxonomy" id="231048"/>
    <lineage>
        <taxon>Bacteria</taxon>
        <taxon>Pseudomonadati</taxon>
        <taxon>Pseudomonadota</taxon>
        <taxon>Gammaproteobacteria</taxon>
        <taxon>Chromatiales</taxon>
        <taxon>Chromatiaceae</taxon>
        <taxon>Allochromatium</taxon>
    </lineage>
</organism>
<evidence type="ECO:0000259" key="12">
    <source>
        <dbReference type="Pfam" id="PF01467"/>
    </source>
</evidence>
<dbReference type="OrthoDB" id="5295945at2"/>
<evidence type="ECO:0000256" key="4">
    <source>
        <dbReference type="ARBA" id="ARBA00022642"/>
    </source>
</evidence>
<dbReference type="PANTHER" id="PTHR39321:SF3">
    <property type="entry name" value="PHOSPHOPANTETHEINE ADENYLYLTRANSFERASE"/>
    <property type="match status" value="1"/>
</dbReference>
<dbReference type="Gene3D" id="3.40.50.620">
    <property type="entry name" value="HUPs"/>
    <property type="match status" value="1"/>
</dbReference>
<comment type="similarity">
    <text evidence="3 11">Belongs to the NadD family.</text>
</comment>